<dbReference type="VEuPathDB" id="FungiDB:I7I51_02112"/>
<evidence type="ECO:0000256" key="1">
    <source>
        <dbReference type="SAM" id="MobiDB-lite"/>
    </source>
</evidence>
<dbReference type="AlphaFoldDB" id="A0A8A1MK79"/>
<organism evidence="2 3">
    <name type="scientific">Ajellomyces capsulatus</name>
    <name type="common">Darling's disease fungus</name>
    <name type="synonym">Histoplasma capsulatum</name>
    <dbReference type="NCBI Taxonomy" id="5037"/>
    <lineage>
        <taxon>Eukaryota</taxon>
        <taxon>Fungi</taxon>
        <taxon>Dikarya</taxon>
        <taxon>Ascomycota</taxon>
        <taxon>Pezizomycotina</taxon>
        <taxon>Eurotiomycetes</taxon>
        <taxon>Eurotiomycetidae</taxon>
        <taxon>Onygenales</taxon>
        <taxon>Ajellomycetaceae</taxon>
        <taxon>Histoplasma</taxon>
    </lineage>
</organism>
<feature type="region of interest" description="Disordered" evidence="1">
    <location>
        <begin position="142"/>
        <end position="185"/>
    </location>
</feature>
<gene>
    <name evidence="2" type="ORF">I7I51_02112</name>
</gene>
<accession>A0A8A1MK79</accession>
<evidence type="ECO:0000313" key="2">
    <source>
        <dbReference type="EMBL" id="QSS65034.1"/>
    </source>
</evidence>
<feature type="compositionally biased region" description="Low complexity" evidence="1">
    <location>
        <begin position="150"/>
        <end position="160"/>
    </location>
</feature>
<protein>
    <submittedName>
        <fullName evidence="2">Uncharacterized protein</fullName>
    </submittedName>
</protein>
<evidence type="ECO:0000313" key="3">
    <source>
        <dbReference type="Proteomes" id="UP000663671"/>
    </source>
</evidence>
<feature type="compositionally biased region" description="Pro residues" evidence="1">
    <location>
        <begin position="161"/>
        <end position="171"/>
    </location>
</feature>
<reference evidence="2" key="1">
    <citation type="submission" date="2021-01" db="EMBL/GenBank/DDBJ databases">
        <title>Chromosome-level genome assembly of a human fungal pathogen reveals clustering of transcriptionally co-regulated genes.</title>
        <authorList>
            <person name="Voorhies M."/>
            <person name="Cohen S."/>
            <person name="Shea T.P."/>
            <person name="Petrus S."/>
            <person name="Munoz J.F."/>
            <person name="Poplawski S."/>
            <person name="Goldman W.E."/>
            <person name="Michael T."/>
            <person name="Cuomo C.A."/>
            <person name="Sil A."/>
            <person name="Beyhan S."/>
        </authorList>
    </citation>
    <scope>NUCLEOTIDE SEQUENCE</scope>
    <source>
        <strain evidence="2">WU24</strain>
    </source>
</reference>
<name>A0A8A1MK79_AJECA</name>
<sequence>MPLIELHDQHKTLLGIQHMPVKQALPDENERRVKSCRLSVHVCAWQLYASSCELASSWPGSLLEHGTDATNSIYVFLSLQRMTFGTAALSGVACCAPAAFLLISRCERILNINRKARFGNGEEEGPNDATIRSMAEVNALLTCSPDSDNSPVTPRARSPASPRPSRSPSPLPSSSRPRQPRARISARQRILSDLQSATPSSSGDSPVGALLQQRDTLKAPTSAYYGPPETRAHIPPLGPSSTSLMAAICLLFWSHCNLAVIAISTLRILEVGIVTPIPLTFRLRSRRIFPKNSGAPRQLYGQSSVANPSPSKIYSDMVDRRPELFVLWPPTVVNFLASQDVLYGTNERKAGDTSDVAISLVYSTVKAYQAQRGFRLVQGHSRMEGKTATIFHLHNRLLPENRSSHIQNVLAHIKCDFIDGCLRWWALNFLALVYVYNDRCVVFALTPAPFFYSRIRKGSLRSPTRLCCKGCGLIVLMYDLSLEQGEGREWRMERPLRDQQAGQDSRRSGALWIETRMSLERENLVLERMTPQYHSAGGVESIQHAQVWATITFPSPWALVCCAHDGVIGSQAILIPQRAGCRKFPAALAEYKCVNVCLTRRLPTQQALASSATVELVSDSHGQFERVTVCENIDYLMGCSRRYVLRRVDG</sequence>
<dbReference type="Proteomes" id="UP000663671">
    <property type="component" value="Chromosome 1"/>
</dbReference>
<dbReference type="EMBL" id="CP069114">
    <property type="protein sequence ID" value="QSS65034.1"/>
    <property type="molecule type" value="Genomic_DNA"/>
</dbReference>
<dbReference type="OrthoDB" id="10669400at2759"/>
<proteinExistence type="predicted"/>